<name>G7I727_MEDTR</name>
<organism evidence="3 5">
    <name type="scientific">Medicago truncatula</name>
    <name type="common">Barrel medic</name>
    <name type="synonym">Medicago tribuloides</name>
    <dbReference type="NCBI Taxonomy" id="3880"/>
    <lineage>
        <taxon>Eukaryota</taxon>
        <taxon>Viridiplantae</taxon>
        <taxon>Streptophyta</taxon>
        <taxon>Embryophyta</taxon>
        <taxon>Tracheophyta</taxon>
        <taxon>Spermatophyta</taxon>
        <taxon>Magnoliopsida</taxon>
        <taxon>eudicotyledons</taxon>
        <taxon>Gunneridae</taxon>
        <taxon>Pentapetalae</taxon>
        <taxon>rosids</taxon>
        <taxon>fabids</taxon>
        <taxon>Fabales</taxon>
        <taxon>Fabaceae</taxon>
        <taxon>Papilionoideae</taxon>
        <taxon>50 kb inversion clade</taxon>
        <taxon>NPAAA clade</taxon>
        <taxon>Hologalegina</taxon>
        <taxon>IRL clade</taxon>
        <taxon>Trifolieae</taxon>
        <taxon>Medicago</taxon>
    </lineage>
</organism>
<dbReference type="PaxDb" id="3880-AES59038"/>
<accession>G7I727</accession>
<dbReference type="AlphaFoldDB" id="G7I727"/>
<reference evidence="4" key="3">
    <citation type="submission" date="2015-04" db="UniProtKB">
        <authorList>
            <consortium name="EnsemblPlants"/>
        </authorList>
    </citation>
    <scope>IDENTIFICATION</scope>
    <source>
        <strain evidence="4">cv. Jemalong A17</strain>
    </source>
</reference>
<keyword evidence="1 2" id="KW-0677">Repeat</keyword>
<evidence type="ECO:0000313" key="5">
    <source>
        <dbReference type="Proteomes" id="UP000002051"/>
    </source>
</evidence>
<sequence>MSTVFSYPHYDPEFDAHSERIYMVHRNCQVCIDNESKEDCTVVKVDSVNKHGGVLLDMLHVLTDMNFQIIKSYISSDEYFIRHINGYALNTTSEKEQLIKFIEAAIERRVCESVKLELSADNSVGFLSDISRVLRENSLVIVRAFINLFSSLVFWRNFILMVSINGLR</sequence>
<evidence type="ECO:0000256" key="1">
    <source>
        <dbReference type="ARBA" id="ARBA00022737"/>
    </source>
</evidence>
<keyword evidence="5" id="KW-1185">Reference proteome</keyword>
<comment type="function">
    <text evidence="2">Binds amino acids.</text>
</comment>
<reference evidence="3 5" key="1">
    <citation type="journal article" date="2011" name="Nature">
        <title>The Medicago genome provides insight into the evolution of rhizobial symbioses.</title>
        <authorList>
            <person name="Young N.D."/>
            <person name="Debelle F."/>
            <person name="Oldroyd G.E."/>
            <person name="Geurts R."/>
            <person name="Cannon S.B."/>
            <person name="Udvardi M.K."/>
            <person name="Benedito V.A."/>
            <person name="Mayer K.F."/>
            <person name="Gouzy J."/>
            <person name="Schoof H."/>
            <person name="Van de Peer Y."/>
            <person name="Proost S."/>
            <person name="Cook D.R."/>
            <person name="Meyers B.C."/>
            <person name="Spannagl M."/>
            <person name="Cheung F."/>
            <person name="De Mita S."/>
            <person name="Krishnakumar V."/>
            <person name="Gundlach H."/>
            <person name="Zhou S."/>
            <person name="Mudge J."/>
            <person name="Bharti A.K."/>
            <person name="Murray J.D."/>
            <person name="Naoumkina M.A."/>
            <person name="Rosen B."/>
            <person name="Silverstein K.A."/>
            <person name="Tang H."/>
            <person name="Rombauts S."/>
            <person name="Zhao P.X."/>
            <person name="Zhou P."/>
            <person name="Barbe V."/>
            <person name="Bardou P."/>
            <person name="Bechner M."/>
            <person name="Bellec A."/>
            <person name="Berger A."/>
            <person name="Berges H."/>
            <person name="Bidwell S."/>
            <person name="Bisseling T."/>
            <person name="Choisne N."/>
            <person name="Couloux A."/>
            <person name="Denny R."/>
            <person name="Deshpande S."/>
            <person name="Dai X."/>
            <person name="Doyle J.J."/>
            <person name="Dudez A.M."/>
            <person name="Farmer A.D."/>
            <person name="Fouteau S."/>
            <person name="Franken C."/>
            <person name="Gibelin C."/>
            <person name="Gish J."/>
            <person name="Goldstein S."/>
            <person name="Gonzalez A.J."/>
            <person name="Green P.J."/>
            <person name="Hallab A."/>
            <person name="Hartog M."/>
            <person name="Hua A."/>
            <person name="Humphray S.J."/>
            <person name="Jeong D.H."/>
            <person name="Jing Y."/>
            <person name="Jocker A."/>
            <person name="Kenton S.M."/>
            <person name="Kim D.J."/>
            <person name="Klee K."/>
            <person name="Lai H."/>
            <person name="Lang C."/>
            <person name="Lin S."/>
            <person name="Macmil S.L."/>
            <person name="Magdelenat G."/>
            <person name="Matthews L."/>
            <person name="McCorrison J."/>
            <person name="Monaghan E.L."/>
            <person name="Mun J.H."/>
            <person name="Najar F.Z."/>
            <person name="Nicholson C."/>
            <person name="Noirot C."/>
            <person name="O'Bleness M."/>
            <person name="Paule C.R."/>
            <person name="Poulain J."/>
            <person name="Prion F."/>
            <person name="Qin B."/>
            <person name="Qu C."/>
            <person name="Retzel E.F."/>
            <person name="Riddle C."/>
            <person name="Sallet E."/>
            <person name="Samain S."/>
            <person name="Samson N."/>
            <person name="Sanders I."/>
            <person name="Saurat O."/>
            <person name="Scarpelli C."/>
            <person name="Schiex T."/>
            <person name="Segurens B."/>
            <person name="Severin A.J."/>
            <person name="Sherrier D.J."/>
            <person name="Shi R."/>
            <person name="Sims S."/>
            <person name="Singer S.R."/>
            <person name="Sinharoy S."/>
            <person name="Sterck L."/>
            <person name="Viollet A."/>
            <person name="Wang B.B."/>
            <person name="Wang K."/>
            <person name="Wang M."/>
            <person name="Wang X."/>
            <person name="Warfsmann J."/>
            <person name="Weissenbach J."/>
            <person name="White D.D."/>
            <person name="White J.D."/>
            <person name="Wiley G.B."/>
            <person name="Wincker P."/>
            <person name="Xing Y."/>
            <person name="Yang L."/>
            <person name="Yao Z."/>
            <person name="Ying F."/>
            <person name="Zhai J."/>
            <person name="Zhou L."/>
            <person name="Zuber A."/>
            <person name="Denarie J."/>
            <person name="Dixon R.A."/>
            <person name="May G.D."/>
            <person name="Schwartz D.C."/>
            <person name="Rogers J."/>
            <person name="Quetier F."/>
            <person name="Town C.D."/>
            <person name="Roe B.A."/>
        </authorList>
    </citation>
    <scope>NUCLEOTIDE SEQUENCE [LARGE SCALE GENOMIC DNA]</scope>
    <source>
        <strain evidence="3">A17</strain>
        <strain evidence="4 5">cv. Jemalong A17</strain>
    </source>
</reference>
<dbReference type="EnsemblPlants" id="AES59038">
    <property type="protein sequence ID" value="AES59038"/>
    <property type="gene ID" value="MTR_1g012740"/>
</dbReference>
<reference evidence="3 5" key="2">
    <citation type="journal article" date="2014" name="BMC Genomics">
        <title>An improved genome release (version Mt4.0) for the model legume Medicago truncatula.</title>
        <authorList>
            <person name="Tang H."/>
            <person name="Krishnakumar V."/>
            <person name="Bidwell S."/>
            <person name="Rosen B."/>
            <person name="Chan A."/>
            <person name="Zhou S."/>
            <person name="Gentzbittel L."/>
            <person name="Childs K.L."/>
            <person name="Yandell M."/>
            <person name="Gundlach H."/>
            <person name="Mayer K.F."/>
            <person name="Schwartz D.C."/>
            <person name="Town C.D."/>
        </authorList>
    </citation>
    <scope>GENOME REANNOTATION</scope>
    <source>
        <strain evidence="4 5">cv. Jemalong A17</strain>
    </source>
</reference>
<dbReference type="PANTHER" id="PTHR31096">
    <property type="entry name" value="ACT DOMAIN-CONTAINING PROTEIN ACR4-RELATED"/>
    <property type="match status" value="1"/>
</dbReference>
<dbReference type="STRING" id="3880.G7I727"/>
<evidence type="ECO:0000313" key="3">
    <source>
        <dbReference type="EMBL" id="AES59038.1"/>
    </source>
</evidence>
<gene>
    <name evidence="3" type="ordered locus">MTR_1g012740</name>
</gene>
<evidence type="ECO:0000313" key="4">
    <source>
        <dbReference type="EnsemblPlants" id="AES59038"/>
    </source>
</evidence>
<dbReference type="GO" id="GO:0016597">
    <property type="term" value="F:amino acid binding"/>
    <property type="evidence" value="ECO:0007669"/>
    <property type="project" value="UniProtKB-UniRule"/>
</dbReference>
<dbReference type="InterPro" id="IPR040217">
    <property type="entry name" value="ACR1-12"/>
</dbReference>
<proteinExistence type="predicted"/>
<dbReference type="Proteomes" id="UP000002051">
    <property type="component" value="Unassembled WGS sequence"/>
</dbReference>
<dbReference type="PANTHER" id="PTHR31096:SF50">
    <property type="entry name" value="ACT DOMAIN-CONTAINING PROTEIN ACR2"/>
    <property type="match status" value="1"/>
</dbReference>
<protein>
    <recommendedName>
        <fullName evidence="2">ACT domain-containing protein ACR</fullName>
    </recommendedName>
    <alternativeName>
        <fullName evidence="2">Protein ACT DOMAIN REPEATS</fullName>
    </alternativeName>
</protein>
<dbReference type="EMBL" id="CM001217">
    <property type="protein sequence ID" value="AES59038.1"/>
    <property type="molecule type" value="Genomic_DNA"/>
</dbReference>
<evidence type="ECO:0000256" key="2">
    <source>
        <dbReference type="RuleBase" id="RU369043"/>
    </source>
</evidence>
<dbReference type="HOGENOM" id="CLU_1588892_0_0_1"/>
<dbReference type="OMA" id="NESKEDC"/>